<evidence type="ECO:0000313" key="2">
    <source>
        <dbReference type="Proteomes" id="UP000005850"/>
    </source>
</evidence>
<evidence type="ECO:0000313" key="1">
    <source>
        <dbReference type="EMBL" id="AIG27702.1"/>
    </source>
</evidence>
<accession>A0A075R567</accession>
<protein>
    <submittedName>
        <fullName evidence="1">Uncharacterized protein</fullName>
    </submittedName>
</protein>
<sequence>MNPEVILYRNEALQHEKINGTIGDAATCKWIKPDQQNQVSFCLEKIRAEVDRYTFPVKPSKQNNVLTIEVIKSGQAHTGDYYGYK</sequence>
<proteinExistence type="predicted"/>
<keyword evidence="2" id="KW-1185">Reference proteome</keyword>
<reference evidence="1 2" key="1">
    <citation type="journal article" date="2011" name="J. Bacteriol.">
        <title>Genome sequence of Brevibacillus laterosporus LMG 15441, a pathogen of invertebrates.</title>
        <authorList>
            <person name="Djukic M."/>
            <person name="Poehlein A."/>
            <person name="Thurmer A."/>
            <person name="Daniel R."/>
        </authorList>
    </citation>
    <scope>NUCLEOTIDE SEQUENCE [LARGE SCALE GENOMIC DNA]</scope>
    <source>
        <strain evidence="1 2">LMG 15441</strain>
    </source>
</reference>
<dbReference type="HOGENOM" id="CLU_2506229_0_0_9"/>
<dbReference type="STRING" id="1042163.BRLA_c033900"/>
<gene>
    <name evidence="1" type="ORF">BRLA_c033900</name>
</gene>
<organism evidence="1 2">
    <name type="scientific">Brevibacillus laterosporus LMG 15441</name>
    <dbReference type="NCBI Taxonomy" id="1042163"/>
    <lineage>
        <taxon>Bacteria</taxon>
        <taxon>Bacillati</taxon>
        <taxon>Bacillota</taxon>
        <taxon>Bacilli</taxon>
        <taxon>Bacillales</taxon>
        <taxon>Paenibacillaceae</taxon>
        <taxon>Brevibacillus</taxon>
    </lineage>
</organism>
<dbReference type="Proteomes" id="UP000005850">
    <property type="component" value="Chromosome"/>
</dbReference>
<dbReference type="AlphaFoldDB" id="A0A075R567"/>
<dbReference type="EMBL" id="CP007806">
    <property type="protein sequence ID" value="AIG27702.1"/>
    <property type="molecule type" value="Genomic_DNA"/>
</dbReference>
<dbReference type="KEGG" id="blr:BRLA_c033900"/>
<name>A0A075R567_BRELA</name>